<proteinExistence type="predicted"/>
<reference evidence="1" key="2">
    <citation type="journal article" date="2015" name="Fish Shellfish Immunol.">
        <title>Early steps in the European eel (Anguilla anguilla)-Vibrio vulnificus interaction in the gills: Role of the RtxA13 toxin.</title>
        <authorList>
            <person name="Callol A."/>
            <person name="Pajuelo D."/>
            <person name="Ebbesson L."/>
            <person name="Teles M."/>
            <person name="MacKenzie S."/>
            <person name="Amaro C."/>
        </authorList>
    </citation>
    <scope>NUCLEOTIDE SEQUENCE</scope>
</reference>
<organism evidence="1">
    <name type="scientific">Anguilla anguilla</name>
    <name type="common">European freshwater eel</name>
    <name type="synonym">Muraena anguilla</name>
    <dbReference type="NCBI Taxonomy" id="7936"/>
    <lineage>
        <taxon>Eukaryota</taxon>
        <taxon>Metazoa</taxon>
        <taxon>Chordata</taxon>
        <taxon>Craniata</taxon>
        <taxon>Vertebrata</taxon>
        <taxon>Euteleostomi</taxon>
        <taxon>Actinopterygii</taxon>
        <taxon>Neopterygii</taxon>
        <taxon>Teleostei</taxon>
        <taxon>Anguilliformes</taxon>
        <taxon>Anguillidae</taxon>
        <taxon>Anguilla</taxon>
    </lineage>
</organism>
<dbReference type="EMBL" id="GBXM01104237">
    <property type="protein sequence ID" value="JAH04340.1"/>
    <property type="molecule type" value="Transcribed_RNA"/>
</dbReference>
<name>A0A0E9PJU6_ANGAN</name>
<reference evidence="1" key="1">
    <citation type="submission" date="2014-11" db="EMBL/GenBank/DDBJ databases">
        <authorList>
            <person name="Amaro Gonzalez C."/>
        </authorList>
    </citation>
    <scope>NUCLEOTIDE SEQUENCE</scope>
</reference>
<dbReference type="AlphaFoldDB" id="A0A0E9PJU6"/>
<sequence>MCFFKTYYVGNSIRAFNYCVLTVRFRNGIFRSNRQTRHGFQEENKTLDSATLSIVIPHKEKSVPKIK</sequence>
<evidence type="ECO:0000313" key="1">
    <source>
        <dbReference type="EMBL" id="JAH04340.1"/>
    </source>
</evidence>
<protein>
    <submittedName>
        <fullName evidence="1">Uncharacterized protein</fullName>
    </submittedName>
</protein>
<accession>A0A0E9PJU6</accession>